<dbReference type="InterPro" id="IPR029058">
    <property type="entry name" value="AB_hydrolase_fold"/>
</dbReference>
<dbReference type="InterPro" id="IPR049492">
    <property type="entry name" value="BD-FAE-like_dom"/>
</dbReference>
<dbReference type="SUPFAM" id="SSF53474">
    <property type="entry name" value="alpha/beta-Hydrolases"/>
    <property type="match status" value="1"/>
</dbReference>
<name>A0ABW3H9R0_9SPHN</name>
<dbReference type="GO" id="GO:0016787">
    <property type="term" value="F:hydrolase activity"/>
    <property type="evidence" value="ECO:0007669"/>
    <property type="project" value="UniProtKB-KW"/>
</dbReference>
<dbReference type="EMBL" id="JBHTJG010000009">
    <property type="protein sequence ID" value="MFD0947907.1"/>
    <property type="molecule type" value="Genomic_DNA"/>
</dbReference>
<evidence type="ECO:0000256" key="2">
    <source>
        <dbReference type="ARBA" id="ARBA00022801"/>
    </source>
</evidence>
<dbReference type="Pfam" id="PF20434">
    <property type="entry name" value="BD-FAE"/>
    <property type="match status" value="1"/>
</dbReference>
<evidence type="ECO:0000259" key="3">
    <source>
        <dbReference type="Pfam" id="PF20434"/>
    </source>
</evidence>
<feature type="domain" description="BD-FAE-like" evidence="3">
    <location>
        <begin position="17"/>
        <end position="203"/>
    </location>
</feature>
<gene>
    <name evidence="4" type="ORF">ACFQ1E_16310</name>
</gene>
<proteinExistence type="inferred from homology"/>
<evidence type="ECO:0000313" key="4">
    <source>
        <dbReference type="EMBL" id="MFD0947907.1"/>
    </source>
</evidence>
<reference evidence="5" key="1">
    <citation type="journal article" date="2019" name="Int. J. Syst. Evol. Microbiol.">
        <title>The Global Catalogue of Microorganisms (GCM) 10K type strain sequencing project: providing services to taxonomists for standard genome sequencing and annotation.</title>
        <authorList>
            <consortium name="The Broad Institute Genomics Platform"/>
            <consortium name="The Broad Institute Genome Sequencing Center for Infectious Disease"/>
            <person name="Wu L."/>
            <person name="Ma J."/>
        </authorList>
    </citation>
    <scope>NUCLEOTIDE SEQUENCE [LARGE SCALE GENOMIC DNA]</scope>
    <source>
        <strain evidence="5">CCUG 62982</strain>
    </source>
</reference>
<comment type="similarity">
    <text evidence="1">Belongs to the 'GDXG' lipolytic enzyme family.</text>
</comment>
<dbReference type="RefSeq" id="WP_264945672.1">
    <property type="nucleotide sequence ID" value="NZ_JAPDRA010000009.1"/>
</dbReference>
<dbReference type="PANTHER" id="PTHR48081">
    <property type="entry name" value="AB HYDROLASE SUPERFAMILY PROTEIN C4A8.06C"/>
    <property type="match status" value="1"/>
</dbReference>
<accession>A0ABW3H9R0</accession>
<dbReference type="InterPro" id="IPR050300">
    <property type="entry name" value="GDXG_lipolytic_enzyme"/>
</dbReference>
<dbReference type="InterPro" id="IPR002168">
    <property type="entry name" value="Lipase_GDXG_HIS_AS"/>
</dbReference>
<keyword evidence="2 4" id="KW-0378">Hydrolase</keyword>
<protein>
    <submittedName>
        <fullName evidence="4">Alpha/beta hydrolase</fullName>
    </submittedName>
</protein>
<organism evidence="4 5">
    <name type="scientific">Sphingomonas canadensis</name>
    <dbReference type="NCBI Taxonomy" id="1219257"/>
    <lineage>
        <taxon>Bacteria</taxon>
        <taxon>Pseudomonadati</taxon>
        <taxon>Pseudomonadota</taxon>
        <taxon>Alphaproteobacteria</taxon>
        <taxon>Sphingomonadales</taxon>
        <taxon>Sphingomonadaceae</taxon>
        <taxon>Sphingomonas</taxon>
    </lineage>
</organism>
<evidence type="ECO:0000313" key="5">
    <source>
        <dbReference type="Proteomes" id="UP001596977"/>
    </source>
</evidence>
<sequence length="263" mass="27545">MIADLAYREVRGWHGAIDLYVPEGPGPHPVLIYFHGGGWRMGSKASAAQHAGAWNAMGLAVAAPAYRLAGAAPAPAAADDALAALEWVREHGTGHGLDAGRIVAAGHSAGGLLALATAYRAADPPAAVVAWNAQCDLARYREERLTAGDPVAWLEEADDPEGVALSLSPLHAVRPGLPPTLLVHSDRDPRAPYRDAVLLEQALVASGVPAELVTMCSDGHLTAEHPPAEVARGHDRTRLFLGWQGVLNAPASPAQKSLHMTTR</sequence>
<dbReference type="PROSITE" id="PS01173">
    <property type="entry name" value="LIPASE_GDXG_HIS"/>
    <property type="match status" value="1"/>
</dbReference>
<dbReference type="Gene3D" id="3.40.50.1820">
    <property type="entry name" value="alpha/beta hydrolase"/>
    <property type="match status" value="1"/>
</dbReference>
<comment type="caution">
    <text evidence="4">The sequence shown here is derived from an EMBL/GenBank/DDBJ whole genome shotgun (WGS) entry which is preliminary data.</text>
</comment>
<dbReference type="Proteomes" id="UP001596977">
    <property type="component" value="Unassembled WGS sequence"/>
</dbReference>
<evidence type="ECO:0000256" key="1">
    <source>
        <dbReference type="ARBA" id="ARBA00010515"/>
    </source>
</evidence>
<keyword evidence="5" id="KW-1185">Reference proteome</keyword>